<dbReference type="PANTHER" id="PTHR30603">
    <property type="entry name" value="RNA POLYMERASE SIGMA FACTOR RPO"/>
    <property type="match status" value="1"/>
</dbReference>
<dbReference type="GO" id="GO:0016987">
    <property type="term" value="F:sigma factor activity"/>
    <property type="evidence" value="ECO:0007669"/>
    <property type="project" value="UniProtKB-KW"/>
</dbReference>
<evidence type="ECO:0000313" key="10">
    <source>
        <dbReference type="EMBL" id="OGE80206.1"/>
    </source>
</evidence>
<dbReference type="Gene3D" id="1.10.10.10">
    <property type="entry name" value="Winged helix-like DNA-binding domain superfamily/Winged helix DNA-binding domain"/>
    <property type="match status" value="2"/>
</dbReference>
<keyword evidence="5 6" id="KW-0804">Transcription</keyword>
<name>A0A1F5NRA8_9BACT</name>
<comment type="caution">
    <text evidence="10">The sequence shown here is derived from an EMBL/GenBank/DDBJ whole genome shotgun (WGS) entry which is preliminary data.</text>
</comment>
<dbReference type="InterPro" id="IPR007630">
    <property type="entry name" value="RNA_pol_sigma70_r4"/>
</dbReference>
<feature type="coiled-coil region" evidence="7">
    <location>
        <begin position="196"/>
        <end position="252"/>
    </location>
</feature>
<dbReference type="NCBIfam" id="TIGR02937">
    <property type="entry name" value="sigma70-ECF"/>
    <property type="match status" value="1"/>
</dbReference>
<dbReference type="InterPro" id="IPR007627">
    <property type="entry name" value="RNA_pol_sigma70_r2"/>
</dbReference>
<evidence type="ECO:0000256" key="1">
    <source>
        <dbReference type="ARBA" id="ARBA00007788"/>
    </source>
</evidence>
<dbReference type="SUPFAM" id="SSF88946">
    <property type="entry name" value="Sigma2 domain of RNA polymerase sigma factors"/>
    <property type="match status" value="1"/>
</dbReference>
<reference evidence="10 11" key="1">
    <citation type="journal article" date="2016" name="Nat. Commun.">
        <title>Thousands of microbial genomes shed light on interconnected biogeochemical processes in an aquifer system.</title>
        <authorList>
            <person name="Anantharaman K."/>
            <person name="Brown C.T."/>
            <person name="Hug L.A."/>
            <person name="Sharon I."/>
            <person name="Castelle C.J."/>
            <person name="Probst A.J."/>
            <person name="Thomas B.C."/>
            <person name="Singh A."/>
            <person name="Wilkins M.J."/>
            <person name="Karaoz U."/>
            <person name="Brodie E.L."/>
            <person name="Williams K.H."/>
            <person name="Hubbard S.S."/>
            <person name="Banfield J.F."/>
        </authorList>
    </citation>
    <scope>NUCLEOTIDE SEQUENCE [LARGE SCALE GENOMIC DNA]</scope>
</reference>
<dbReference type="Gene3D" id="1.10.601.10">
    <property type="entry name" value="RNA Polymerase Primary Sigma Factor"/>
    <property type="match status" value="1"/>
</dbReference>
<dbReference type="InterPro" id="IPR013324">
    <property type="entry name" value="RNA_pol_sigma_r3/r4-like"/>
</dbReference>
<dbReference type="GO" id="GO:0006352">
    <property type="term" value="P:DNA-templated transcription initiation"/>
    <property type="evidence" value="ECO:0007669"/>
    <property type="project" value="InterPro"/>
</dbReference>
<dbReference type="FunFam" id="1.10.601.10:FF:000001">
    <property type="entry name" value="RNA polymerase sigma factor SigA"/>
    <property type="match status" value="1"/>
</dbReference>
<dbReference type="GO" id="GO:0003677">
    <property type="term" value="F:DNA binding"/>
    <property type="evidence" value="ECO:0007669"/>
    <property type="project" value="UniProtKB-KW"/>
</dbReference>
<feature type="domain" description="RNA polymerase sigma-70" evidence="8">
    <location>
        <begin position="270"/>
        <end position="283"/>
    </location>
</feature>
<evidence type="ECO:0000259" key="9">
    <source>
        <dbReference type="PROSITE" id="PS00716"/>
    </source>
</evidence>
<organism evidence="10 11">
    <name type="scientific">Candidatus Doudnabacteria bacterium RIFCSPHIGHO2_01_FULL_43_23</name>
    <dbReference type="NCBI Taxonomy" id="1817822"/>
    <lineage>
        <taxon>Bacteria</taxon>
        <taxon>Candidatus Doudnaibacteriota</taxon>
    </lineage>
</organism>
<keyword evidence="4 6" id="KW-0238">DNA-binding</keyword>
<dbReference type="InterPro" id="IPR014284">
    <property type="entry name" value="RNA_pol_sigma-70_dom"/>
</dbReference>
<evidence type="ECO:0000256" key="5">
    <source>
        <dbReference type="ARBA" id="ARBA00023163"/>
    </source>
</evidence>
<dbReference type="PROSITE" id="PS00715">
    <property type="entry name" value="SIGMA70_1"/>
    <property type="match status" value="1"/>
</dbReference>
<dbReference type="SUPFAM" id="SSF88659">
    <property type="entry name" value="Sigma3 and sigma4 domains of RNA polymerase sigma factors"/>
    <property type="match status" value="2"/>
</dbReference>
<protein>
    <recommendedName>
        <fullName evidence="6">RNA polymerase sigma factor</fullName>
    </recommendedName>
</protein>
<dbReference type="Pfam" id="PF04542">
    <property type="entry name" value="Sigma70_r2"/>
    <property type="match status" value="1"/>
</dbReference>
<keyword evidence="3 6" id="KW-0731">Sigma factor</keyword>
<evidence type="ECO:0000259" key="8">
    <source>
        <dbReference type="PROSITE" id="PS00715"/>
    </source>
</evidence>
<keyword evidence="2 6" id="KW-0805">Transcription regulation</keyword>
<dbReference type="CDD" id="cd06171">
    <property type="entry name" value="Sigma70_r4"/>
    <property type="match status" value="1"/>
</dbReference>
<dbReference type="InterPro" id="IPR013325">
    <property type="entry name" value="RNA_pol_sigma_r2"/>
</dbReference>
<dbReference type="InterPro" id="IPR000943">
    <property type="entry name" value="RNA_pol_sigma70"/>
</dbReference>
<dbReference type="Proteomes" id="UP000177912">
    <property type="component" value="Unassembled WGS sequence"/>
</dbReference>
<proteinExistence type="inferred from homology"/>
<dbReference type="STRING" id="1817822.A2826_01715"/>
<evidence type="ECO:0000256" key="4">
    <source>
        <dbReference type="ARBA" id="ARBA00023125"/>
    </source>
</evidence>
<keyword evidence="7" id="KW-0175">Coiled coil</keyword>
<dbReference type="InterPro" id="IPR036388">
    <property type="entry name" value="WH-like_DNA-bd_sf"/>
</dbReference>
<dbReference type="Pfam" id="PF00140">
    <property type="entry name" value="Sigma70_r1_2"/>
    <property type="match status" value="1"/>
</dbReference>
<dbReference type="PRINTS" id="PR00046">
    <property type="entry name" value="SIGMA70FCT"/>
</dbReference>
<sequence length="492" mass="56543">MSGFQSDEKIVVSSTNGFAHEDGQIIEIEKEPEVAKVLAVSNEDSVAAYLKEMGSTNLLRRKEELRLARLIYRARRRVRRALALLPMTYTHFLNRWGSAEAKKSGHGSIVVTSGLKTREDRAKKTKSERKKINQLRGLVVQMSEMEKNLANIPARHVLKRKKARGLIIRQQVRIAKHCYLTIDFCDGIWNECRKHCEDVRAELESAKSNNRREVERRLGVTYREITLATRRIEEAEKIAKGYEDTMAEANLRLVVSIARKYVNRGMHILDLIQEGNIGLLKAVKKFKPRMGFKFSTYATWWIKQGITRALADQSRTIRLPVHADGSYNKMLKLNRSMEHDLGRKPNNSELAIKMRISPEKVEELKGLPTRGYSLETPLGKLGADGTFQDIDLDDERAVTIERVSSEDEAMFHQGVFGTREVIGKILDSNELEVIRQRFGIGCDREHTLQEIGNQFEVSRERIRQIEEKAIKLLRNPKHRDALLPLFQSFLMR</sequence>
<evidence type="ECO:0000256" key="6">
    <source>
        <dbReference type="RuleBase" id="RU362124"/>
    </source>
</evidence>
<gene>
    <name evidence="10" type="ORF">A2826_01715</name>
</gene>
<dbReference type="AlphaFoldDB" id="A0A1F5NRA8"/>
<comment type="similarity">
    <text evidence="1 6">Belongs to the sigma-70 factor family.</text>
</comment>
<evidence type="ECO:0000256" key="2">
    <source>
        <dbReference type="ARBA" id="ARBA00023015"/>
    </source>
</evidence>
<feature type="domain" description="RNA polymerase sigma-70" evidence="9">
    <location>
        <begin position="447"/>
        <end position="473"/>
    </location>
</feature>
<comment type="function">
    <text evidence="6">Sigma factors are initiation factors that promote the attachment of RNA polymerase to specific initiation sites and are then released.</text>
</comment>
<evidence type="ECO:0000313" key="11">
    <source>
        <dbReference type="Proteomes" id="UP000177912"/>
    </source>
</evidence>
<evidence type="ECO:0000256" key="7">
    <source>
        <dbReference type="SAM" id="Coils"/>
    </source>
</evidence>
<evidence type="ECO:0000256" key="3">
    <source>
        <dbReference type="ARBA" id="ARBA00023082"/>
    </source>
</evidence>
<accession>A0A1F5NRA8</accession>
<dbReference type="InterPro" id="IPR007624">
    <property type="entry name" value="RNA_pol_sigma70_r3"/>
</dbReference>
<dbReference type="PROSITE" id="PS00716">
    <property type="entry name" value="SIGMA70_2"/>
    <property type="match status" value="1"/>
</dbReference>
<dbReference type="Pfam" id="PF04545">
    <property type="entry name" value="Sigma70_r4"/>
    <property type="match status" value="1"/>
</dbReference>
<dbReference type="PANTHER" id="PTHR30603:SF60">
    <property type="entry name" value="RNA POLYMERASE SIGMA FACTOR RPOD"/>
    <property type="match status" value="1"/>
</dbReference>
<dbReference type="InterPro" id="IPR009042">
    <property type="entry name" value="RNA_pol_sigma70_r1_2"/>
</dbReference>
<dbReference type="InterPro" id="IPR050239">
    <property type="entry name" value="Sigma-70_RNA_pol_init_factors"/>
</dbReference>
<dbReference type="Gene3D" id="1.20.120.1810">
    <property type="match status" value="1"/>
</dbReference>
<dbReference type="Pfam" id="PF04539">
    <property type="entry name" value="Sigma70_r3"/>
    <property type="match status" value="1"/>
</dbReference>
<dbReference type="EMBL" id="MFEI01000038">
    <property type="protein sequence ID" value="OGE80206.1"/>
    <property type="molecule type" value="Genomic_DNA"/>
</dbReference>